<accession>A0A9N9F987</accession>
<dbReference type="InterPro" id="IPR000719">
    <property type="entry name" value="Prot_kinase_dom"/>
</dbReference>
<comment type="caution">
    <text evidence="3">The sequence shown here is derived from an EMBL/GenBank/DDBJ whole genome shotgun (WGS) entry which is preliminary data.</text>
</comment>
<keyword evidence="1" id="KW-0067">ATP-binding</keyword>
<dbReference type="PANTHER" id="PTHR45707:SF70">
    <property type="entry name" value="PROTEIN KINASE DOMAIN-CONTAINING PROTEIN"/>
    <property type="match status" value="1"/>
</dbReference>
<keyword evidence="4" id="KW-1185">Reference proteome</keyword>
<dbReference type="SUPFAM" id="SSF56112">
    <property type="entry name" value="Protein kinase-like (PK-like)"/>
    <property type="match status" value="1"/>
</dbReference>
<dbReference type="InterPro" id="IPR017441">
    <property type="entry name" value="Protein_kinase_ATP_BS"/>
</dbReference>
<dbReference type="GO" id="GO:0004672">
    <property type="term" value="F:protein kinase activity"/>
    <property type="evidence" value="ECO:0007669"/>
    <property type="project" value="InterPro"/>
</dbReference>
<gene>
    <name evidence="3" type="ORF">CPELLU_LOCUS3317</name>
</gene>
<evidence type="ECO:0000313" key="4">
    <source>
        <dbReference type="Proteomes" id="UP000789759"/>
    </source>
</evidence>
<dbReference type="PANTHER" id="PTHR45707">
    <property type="entry name" value="C2 CALCIUM/LIPID-BINDING PLANT PHOSPHORIBOSYLTRANSFERASE FAMILY PROTEIN"/>
    <property type="match status" value="1"/>
</dbReference>
<protein>
    <submittedName>
        <fullName evidence="3">24381_t:CDS:1</fullName>
    </submittedName>
</protein>
<name>A0A9N9F987_9GLOM</name>
<dbReference type="Gene3D" id="3.30.200.20">
    <property type="entry name" value="Phosphorylase Kinase, domain 1"/>
    <property type="match status" value="1"/>
</dbReference>
<dbReference type="OrthoDB" id="2423878at2759"/>
<proteinExistence type="predicted"/>
<dbReference type="AlphaFoldDB" id="A0A9N9F987"/>
<evidence type="ECO:0000313" key="3">
    <source>
        <dbReference type="EMBL" id="CAG8519535.1"/>
    </source>
</evidence>
<sequence length="193" mass="22079">MSNWFKVAIEQKYITSFEYDSFQNWEEIGRGGSGTIYSAYSRDIEKTIALKSLYCDDNISLNGFIKEVKNITRVAHHDNIVRFFGITQDISDPTAITLQVIIGKRETPVNGTPIDFMNIYCDAWNGDPNLRPSIAEIRDKLNYIRMVPVYHSEKDINIGISSNDAEFDSSKLDDAYDNIQDMNLIGSLFLFYC</sequence>
<dbReference type="InterPro" id="IPR011009">
    <property type="entry name" value="Kinase-like_dom_sf"/>
</dbReference>
<dbReference type="PROSITE" id="PS50011">
    <property type="entry name" value="PROTEIN_KINASE_DOM"/>
    <property type="match status" value="1"/>
</dbReference>
<feature type="domain" description="Protein kinase" evidence="2">
    <location>
        <begin position="22"/>
        <end position="193"/>
    </location>
</feature>
<reference evidence="3" key="1">
    <citation type="submission" date="2021-06" db="EMBL/GenBank/DDBJ databases">
        <authorList>
            <person name="Kallberg Y."/>
            <person name="Tangrot J."/>
            <person name="Rosling A."/>
        </authorList>
    </citation>
    <scope>NUCLEOTIDE SEQUENCE</scope>
    <source>
        <strain evidence="3">FL966</strain>
    </source>
</reference>
<dbReference type="PROSITE" id="PS00107">
    <property type="entry name" value="PROTEIN_KINASE_ATP"/>
    <property type="match status" value="1"/>
</dbReference>
<evidence type="ECO:0000259" key="2">
    <source>
        <dbReference type="PROSITE" id="PS50011"/>
    </source>
</evidence>
<keyword evidence="1" id="KW-0547">Nucleotide-binding</keyword>
<dbReference type="GO" id="GO:0005524">
    <property type="term" value="F:ATP binding"/>
    <property type="evidence" value="ECO:0007669"/>
    <property type="project" value="UniProtKB-UniRule"/>
</dbReference>
<dbReference type="Pfam" id="PF00069">
    <property type="entry name" value="Pkinase"/>
    <property type="match status" value="1"/>
</dbReference>
<dbReference type="Proteomes" id="UP000789759">
    <property type="component" value="Unassembled WGS sequence"/>
</dbReference>
<organism evidence="3 4">
    <name type="scientific">Cetraspora pellucida</name>
    <dbReference type="NCBI Taxonomy" id="1433469"/>
    <lineage>
        <taxon>Eukaryota</taxon>
        <taxon>Fungi</taxon>
        <taxon>Fungi incertae sedis</taxon>
        <taxon>Mucoromycota</taxon>
        <taxon>Glomeromycotina</taxon>
        <taxon>Glomeromycetes</taxon>
        <taxon>Diversisporales</taxon>
        <taxon>Gigasporaceae</taxon>
        <taxon>Cetraspora</taxon>
    </lineage>
</organism>
<evidence type="ECO:0000256" key="1">
    <source>
        <dbReference type="PROSITE-ProRule" id="PRU10141"/>
    </source>
</evidence>
<feature type="binding site" evidence="1">
    <location>
        <position position="51"/>
    </location>
    <ligand>
        <name>ATP</name>
        <dbReference type="ChEBI" id="CHEBI:30616"/>
    </ligand>
</feature>
<dbReference type="EMBL" id="CAJVQA010001583">
    <property type="protein sequence ID" value="CAG8519535.1"/>
    <property type="molecule type" value="Genomic_DNA"/>
</dbReference>